<dbReference type="SMART" id="SM00226">
    <property type="entry name" value="LMWPc"/>
    <property type="match status" value="1"/>
</dbReference>
<proteinExistence type="inferred from homology"/>
<organism evidence="6">
    <name type="scientific">freshwater metagenome</name>
    <dbReference type="NCBI Taxonomy" id="449393"/>
    <lineage>
        <taxon>unclassified sequences</taxon>
        <taxon>metagenomes</taxon>
        <taxon>ecological metagenomes</taxon>
    </lineage>
</organism>
<gene>
    <name evidence="6" type="ORF">UFOPK3564_03306</name>
</gene>
<dbReference type="EC" id="3.1.3.48" evidence="2"/>
<dbReference type="CDD" id="cd16343">
    <property type="entry name" value="LMWPTP"/>
    <property type="match status" value="1"/>
</dbReference>
<evidence type="ECO:0000259" key="5">
    <source>
        <dbReference type="SMART" id="SM00226"/>
    </source>
</evidence>
<feature type="domain" description="Phosphotyrosine protein phosphatase I" evidence="5">
    <location>
        <begin position="1"/>
        <end position="152"/>
    </location>
</feature>
<dbReference type="PRINTS" id="PR00719">
    <property type="entry name" value="LMWPTPASE"/>
</dbReference>
<comment type="similarity">
    <text evidence="1">Belongs to the low molecular weight phosphotyrosine protein phosphatase family.</text>
</comment>
<evidence type="ECO:0000256" key="2">
    <source>
        <dbReference type="ARBA" id="ARBA00013064"/>
    </source>
</evidence>
<dbReference type="InterPro" id="IPR050438">
    <property type="entry name" value="LMW_PTPase"/>
</dbReference>
<dbReference type="AlphaFoldDB" id="A0A6J7JVX5"/>
<dbReference type="Gene3D" id="3.40.50.2300">
    <property type="match status" value="1"/>
</dbReference>
<dbReference type="InterPro" id="IPR017867">
    <property type="entry name" value="Tyr_phospatase_low_mol_wt"/>
</dbReference>
<reference evidence="6" key="1">
    <citation type="submission" date="2020-05" db="EMBL/GenBank/DDBJ databases">
        <authorList>
            <person name="Chiriac C."/>
            <person name="Salcher M."/>
            <person name="Ghai R."/>
            <person name="Kavagutti S V."/>
        </authorList>
    </citation>
    <scope>NUCLEOTIDE SEQUENCE</scope>
</reference>
<keyword evidence="4" id="KW-0904">Protein phosphatase</keyword>
<sequence>MRLLFVCLGNICRSPTAEGVMAGLLEREGLADRIAVDSAGTGSWHVGGPADGRAAAAAARRGIDLTSRARQATPADFASADLVLAMDARNAADLRALAPDDAAREKVRLLRSFDPAAPRDDLDVPDPYRGGPEGFELVLDQVTAACEGLLDEVRRHA</sequence>
<dbReference type="EMBL" id="CAFBMK010000305">
    <property type="protein sequence ID" value="CAB4947405.1"/>
    <property type="molecule type" value="Genomic_DNA"/>
</dbReference>
<accession>A0A6J7JVX5</accession>
<dbReference type="PANTHER" id="PTHR11717">
    <property type="entry name" value="LOW MOLECULAR WEIGHT PROTEIN TYROSINE PHOSPHATASE"/>
    <property type="match status" value="1"/>
</dbReference>
<evidence type="ECO:0000256" key="1">
    <source>
        <dbReference type="ARBA" id="ARBA00011063"/>
    </source>
</evidence>
<keyword evidence="3" id="KW-0378">Hydrolase</keyword>
<protein>
    <recommendedName>
        <fullName evidence="2">protein-tyrosine-phosphatase</fullName>
        <ecNumber evidence="2">3.1.3.48</ecNumber>
    </recommendedName>
</protein>
<evidence type="ECO:0000313" key="6">
    <source>
        <dbReference type="EMBL" id="CAB4947405.1"/>
    </source>
</evidence>
<evidence type="ECO:0000256" key="3">
    <source>
        <dbReference type="ARBA" id="ARBA00022801"/>
    </source>
</evidence>
<dbReference type="GO" id="GO:0004725">
    <property type="term" value="F:protein tyrosine phosphatase activity"/>
    <property type="evidence" value="ECO:0007669"/>
    <property type="project" value="UniProtKB-EC"/>
</dbReference>
<evidence type="ECO:0000256" key="4">
    <source>
        <dbReference type="ARBA" id="ARBA00022912"/>
    </source>
</evidence>
<dbReference type="InterPro" id="IPR023485">
    <property type="entry name" value="Ptyr_pPase"/>
</dbReference>
<name>A0A6J7JVX5_9ZZZZ</name>
<dbReference type="SUPFAM" id="SSF52788">
    <property type="entry name" value="Phosphotyrosine protein phosphatases I"/>
    <property type="match status" value="1"/>
</dbReference>
<dbReference type="InterPro" id="IPR036196">
    <property type="entry name" value="Ptyr_pPase_sf"/>
</dbReference>
<dbReference type="PANTHER" id="PTHR11717:SF7">
    <property type="entry name" value="LOW MOLECULAR WEIGHT PHOSPHOTYROSINE PROTEIN PHOSPHATASE"/>
    <property type="match status" value="1"/>
</dbReference>
<dbReference type="Pfam" id="PF01451">
    <property type="entry name" value="LMWPc"/>
    <property type="match status" value="1"/>
</dbReference>